<dbReference type="InterPro" id="IPR008906">
    <property type="entry name" value="HATC_C_dom"/>
</dbReference>
<dbReference type="PANTHER" id="PTHR46481:SF10">
    <property type="entry name" value="ZINC FINGER BED DOMAIN-CONTAINING PROTEIN 39"/>
    <property type="match status" value="1"/>
</dbReference>
<evidence type="ECO:0000256" key="3">
    <source>
        <dbReference type="ARBA" id="ARBA00022723"/>
    </source>
</evidence>
<dbReference type="SUPFAM" id="SSF53098">
    <property type="entry name" value="Ribonuclease H-like"/>
    <property type="match status" value="1"/>
</dbReference>
<keyword evidence="5" id="KW-0862">Zinc</keyword>
<evidence type="ECO:0000256" key="4">
    <source>
        <dbReference type="ARBA" id="ARBA00022771"/>
    </source>
</evidence>
<gene>
    <name evidence="12" type="ORF">G2W53_014785</name>
</gene>
<evidence type="ECO:0000256" key="2">
    <source>
        <dbReference type="ARBA" id="ARBA00011738"/>
    </source>
</evidence>
<dbReference type="InterPro" id="IPR052035">
    <property type="entry name" value="ZnF_BED_domain_contain"/>
</dbReference>
<name>A0A834WUA1_9FABA</name>
<dbReference type="Pfam" id="PF14372">
    <property type="entry name" value="hAT-like_RNase-H"/>
    <property type="match status" value="1"/>
</dbReference>
<evidence type="ECO:0000313" key="12">
    <source>
        <dbReference type="EMBL" id="KAF7832452.1"/>
    </source>
</evidence>
<dbReference type="GO" id="GO:0008270">
    <property type="term" value="F:zinc ion binding"/>
    <property type="evidence" value="ECO:0007669"/>
    <property type="project" value="UniProtKB-KW"/>
</dbReference>
<dbReference type="SUPFAM" id="SSF57667">
    <property type="entry name" value="beta-beta-alpha zinc fingers"/>
    <property type="match status" value="1"/>
</dbReference>
<accession>A0A834WUA1</accession>
<evidence type="ECO:0000256" key="7">
    <source>
        <dbReference type="ARBA" id="ARBA00023125"/>
    </source>
</evidence>
<keyword evidence="3" id="KW-0479">Metal-binding</keyword>
<comment type="subcellular location">
    <subcellularLocation>
        <location evidence="1">Nucleus</location>
    </subcellularLocation>
</comment>
<comment type="caution">
    <text evidence="12">The sequence shown here is derived from an EMBL/GenBank/DDBJ whole genome shotgun (WGS) entry which is preliminary data.</text>
</comment>
<dbReference type="GO" id="GO:0005634">
    <property type="term" value="C:nucleus"/>
    <property type="evidence" value="ECO:0007669"/>
    <property type="project" value="UniProtKB-SubCell"/>
</dbReference>
<evidence type="ECO:0000256" key="10">
    <source>
        <dbReference type="PROSITE-ProRule" id="PRU00027"/>
    </source>
</evidence>
<dbReference type="GO" id="GO:0046983">
    <property type="term" value="F:protein dimerization activity"/>
    <property type="evidence" value="ECO:0007669"/>
    <property type="project" value="InterPro"/>
</dbReference>
<dbReference type="SUPFAM" id="SSF140996">
    <property type="entry name" value="Hermes dimerisation domain"/>
    <property type="match status" value="1"/>
</dbReference>
<feature type="domain" description="BED-type" evidence="11">
    <location>
        <begin position="42"/>
        <end position="97"/>
    </location>
</feature>
<dbReference type="GO" id="GO:0003677">
    <property type="term" value="F:DNA binding"/>
    <property type="evidence" value="ECO:0007669"/>
    <property type="project" value="UniProtKB-KW"/>
</dbReference>
<organism evidence="12 13">
    <name type="scientific">Senna tora</name>
    <dbReference type="NCBI Taxonomy" id="362788"/>
    <lineage>
        <taxon>Eukaryota</taxon>
        <taxon>Viridiplantae</taxon>
        <taxon>Streptophyta</taxon>
        <taxon>Embryophyta</taxon>
        <taxon>Tracheophyta</taxon>
        <taxon>Spermatophyta</taxon>
        <taxon>Magnoliopsida</taxon>
        <taxon>eudicotyledons</taxon>
        <taxon>Gunneridae</taxon>
        <taxon>Pentapetalae</taxon>
        <taxon>rosids</taxon>
        <taxon>fabids</taxon>
        <taxon>Fabales</taxon>
        <taxon>Fabaceae</taxon>
        <taxon>Caesalpinioideae</taxon>
        <taxon>Cassia clade</taxon>
        <taxon>Senna</taxon>
    </lineage>
</organism>
<evidence type="ECO:0000256" key="6">
    <source>
        <dbReference type="ARBA" id="ARBA00023015"/>
    </source>
</evidence>
<keyword evidence="7" id="KW-0238">DNA-binding</keyword>
<dbReference type="InterPro" id="IPR003656">
    <property type="entry name" value="Znf_BED"/>
</dbReference>
<keyword evidence="6" id="KW-0805">Transcription regulation</keyword>
<evidence type="ECO:0000256" key="8">
    <source>
        <dbReference type="ARBA" id="ARBA00023163"/>
    </source>
</evidence>
<dbReference type="Proteomes" id="UP000634136">
    <property type="component" value="Unassembled WGS sequence"/>
</dbReference>
<dbReference type="GO" id="GO:0009791">
    <property type="term" value="P:post-embryonic development"/>
    <property type="evidence" value="ECO:0007669"/>
    <property type="project" value="UniProtKB-ARBA"/>
</dbReference>
<protein>
    <submittedName>
        <fullName evidence="12">Zinc finger BED domain-containing protein RICESLEEPER 2-like</fullName>
    </submittedName>
</protein>
<keyword evidence="13" id="KW-1185">Reference proteome</keyword>
<proteinExistence type="predicted"/>
<dbReference type="PANTHER" id="PTHR46481">
    <property type="entry name" value="ZINC FINGER BED DOMAIN-CONTAINING PROTEIN 4"/>
    <property type="match status" value="1"/>
</dbReference>
<dbReference type="PROSITE" id="PS50808">
    <property type="entry name" value="ZF_BED"/>
    <property type="match status" value="1"/>
</dbReference>
<dbReference type="InterPro" id="IPR012337">
    <property type="entry name" value="RNaseH-like_sf"/>
</dbReference>
<dbReference type="OrthoDB" id="1873329at2759"/>
<dbReference type="EMBL" id="JAAIUW010000005">
    <property type="protein sequence ID" value="KAF7832452.1"/>
    <property type="molecule type" value="Genomic_DNA"/>
</dbReference>
<evidence type="ECO:0000256" key="5">
    <source>
        <dbReference type="ARBA" id="ARBA00022833"/>
    </source>
</evidence>
<evidence type="ECO:0000313" key="13">
    <source>
        <dbReference type="Proteomes" id="UP000634136"/>
    </source>
</evidence>
<dbReference type="InterPro" id="IPR036236">
    <property type="entry name" value="Znf_C2H2_sf"/>
</dbReference>
<keyword evidence="4 10" id="KW-0863">Zinc-finger</keyword>
<sequence length="680" mass="77923">METPSPSVINASNVIDDGDDIEILEKKPIEKECEPPKKRGKKETSNVWNFFKKIGKGADGIQRAACIGCKQEFKTRGTYGTSHLHRHVSSCNFVSYHDVSQMLINQEGKLKSKKIDQQLSRQLCAEAIIEHDLPYSFVDYKGIRKWIKYLNPDVIMPSRNTVVSDVKKIYEKEKEKLKEEMARIPNRVCLTSDVWTACTSEGYICLIAHFVDENWKLRSIILKFCRMPPPHTGVELSNTILNCLKEWSLEKKVFSFTLDNASSNDNMQDILKRQLCLNEDLLCDGDYFHIRCSAHILNLIVQEGLKVASDALHKIRESVKYVKPSDGRMQKFDDCVRESGGVETGLGVRLDVTTRWNSTYLMIESALHYQKAFTRLNLIDRNYKYCPSVEEWRRATKMREFLEPFFETTNLISGSKYPTSNLYFKQVWKIECMLNASLTNEDEVIRDMAHRMKVKFDKYWSEYSEVLDFGAILDPRSKLEFLQFCYSEIDPLTSEVKVQNVRMKLYKLYKQYEKRDEESSSTPQSQLGFVGSLKSTAGSENPIKTDNVFCKDVQKRFPHLSIMARDVLSIPITTVASESAFSIGARVLTKYRSSILPEKFIGRFSLSRSTSRTLSSTDKSLGAIVSLHQISRRRRLNAADLARENAEVLWESEGEEASAAAEEEVFGLEVSEGNLLLYSV</sequence>
<evidence type="ECO:0000256" key="1">
    <source>
        <dbReference type="ARBA" id="ARBA00004123"/>
    </source>
</evidence>
<keyword evidence="9" id="KW-0539">Nucleus</keyword>
<keyword evidence="8" id="KW-0804">Transcription</keyword>
<dbReference type="Pfam" id="PF05699">
    <property type="entry name" value="Dimer_Tnp_hAT"/>
    <property type="match status" value="1"/>
</dbReference>
<evidence type="ECO:0000259" key="11">
    <source>
        <dbReference type="PROSITE" id="PS50808"/>
    </source>
</evidence>
<comment type="subunit">
    <text evidence="2">Homodimer.</text>
</comment>
<dbReference type="InterPro" id="IPR025525">
    <property type="entry name" value="hAT-like_transposase_RNase-H"/>
</dbReference>
<dbReference type="AlphaFoldDB" id="A0A834WUA1"/>
<reference evidence="12" key="1">
    <citation type="submission" date="2020-09" db="EMBL/GenBank/DDBJ databases">
        <title>Genome-Enabled Discovery of Anthraquinone Biosynthesis in Senna tora.</title>
        <authorList>
            <person name="Kang S.-H."/>
            <person name="Pandey R.P."/>
            <person name="Lee C.-M."/>
            <person name="Sim J.-S."/>
            <person name="Jeong J.-T."/>
            <person name="Choi B.-S."/>
            <person name="Jung M."/>
            <person name="Ginzburg D."/>
            <person name="Zhao K."/>
            <person name="Won S.Y."/>
            <person name="Oh T.-J."/>
            <person name="Yu Y."/>
            <person name="Kim N.-H."/>
            <person name="Lee O.R."/>
            <person name="Lee T.-H."/>
            <person name="Bashyal P."/>
            <person name="Kim T.-S."/>
            <person name="Lee W.-H."/>
            <person name="Kawkins C."/>
            <person name="Kim C.-K."/>
            <person name="Kim J.S."/>
            <person name="Ahn B.O."/>
            <person name="Rhee S.Y."/>
            <person name="Sohng J.K."/>
        </authorList>
    </citation>
    <scope>NUCLEOTIDE SEQUENCE</scope>
    <source>
        <tissue evidence="12">Leaf</tissue>
    </source>
</reference>
<evidence type="ECO:0000256" key="9">
    <source>
        <dbReference type="ARBA" id="ARBA00023242"/>
    </source>
</evidence>
<dbReference type="SMART" id="SM00614">
    <property type="entry name" value="ZnF_BED"/>
    <property type="match status" value="1"/>
</dbReference>